<dbReference type="Proteomes" id="UP000274541">
    <property type="component" value="Unassembled WGS sequence"/>
</dbReference>
<accession>A0A3M3X7L8</accession>
<sequence length="142" mass="15618">MKKVIGTASGGKSAFKADDGKFYDTSGRGHVNLRDANANIDAEIQHKESQGINTITGLDGIIILIVCLILLGFFGYGLNMFATSAPLKGVFTMVVSLLPIYPLYRFFFYSFFSTRIIVYIAVGALGLLVNWALAKYLNIYFL</sequence>
<evidence type="ECO:0000313" key="2">
    <source>
        <dbReference type="EMBL" id="RMO65403.1"/>
    </source>
</evidence>
<feature type="transmembrane region" description="Helical" evidence="1">
    <location>
        <begin position="85"/>
        <end position="104"/>
    </location>
</feature>
<protein>
    <submittedName>
        <fullName evidence="2">Uncharacterized protein</fullName>
    </submittedName>
</protein>
<dbReference type="EMBL" id="RBPX01000180">
    <property type="protein sequence ID" value="RMO65403.1"/>
    <property type="molecule type" value="Genomic_DNA"/>
</dbReference>
<feature type="transmembrane region" description="Helical" evidence="1">
    <location>
        <begin position="116"/>
        <end position="134"/>
    </location>
</feature>
<dbReference type="AlphaFoldDB" id="A0A3M3X7L8"/>
<dbReference type="RefSeq" id="WP_057445966.1">
    <property type="nucleotide sequence ID" value="NZ_LJRP01000139.1"/>
</dbReference>
<feature type="transmembrane region" description="Helical" evidence="1">
    <location>
        <begin position="57"/>
        <end position="79"/>
    </location>
</feature>
<evidence type="ECO:0000313" key="3">
    <source>
        <dbReference type="Proteomes" id="UP000274541"/>
    </source>
</evidence>
<name>A0A3M3X7L8_PSEAP</name>
<evidence type="ECO:0000256" key="1">
    <source>
        <dbReference type="SAM" id="Phobius"/>
    </source>
</evidence>
<keyword evidence="1" id="KW-0812">Transmembrane</keyword>
<organism evidence="2 3">
    <name type="scientific">Pseudomonas syringae pv. aptata</name>
    <dbReference type="NCBI Taxonomy" id="83167"/>
    <lineage>
        <taxon>Bacteria</taxon>
        <taxon>Pseudomonadati</taxon>
        <taxon>Pseudomonadota</taxon>
        <taxon>Gammaproteobacteria</taxon>
        <taxon>Pseudomonadales</taxon>
        <taxon>Pseudomonadaceae</taxon>
        <taxon>Pseudomonas</taxon>
        <taxon>Pseudomonas syringae</taxon>
    </lineage>
</organism>
<keyword evidence="1" id="KW-1133">Transmembrane helix</keyword>
<comment type="caution">
    <text evidence="2">The sequence shown here is derived from an EMBL/GenBank/DDBJ whole genome shotgun (WGS) entry which is preliminary data.</text>
</comment>
<keyword evidence="1" id="KW-0472">Membrane</keyword>
<gene>
    <name evidence="2" type="ORF">ALQ37_200138</name>
</gene>
<proteinExistence type="predicted"/>
<reference evidence="2 3" key="1">
    <citation type="submission" date="2018-08" db="EMBL/GenBank/DDBJ databases">
        <title>Recombination of ecologically and evolutionarily significant loci maintains genetic cohesion in the Pseudomonas syringae species complex.</title>
        <authorList>
            <person name="Dillon M."/>
            <person name="Thakur S."/>
            <person name="Almeida R.N.D."/>
            <person name="Weir B.S."/>
            <person name="Guttman D.S."/>
        </authorList>
    </citation>
    <scope>NUCLEOTIDE SEQUENCE [LARGE SCALE GENOMIC DNA]</scope>
    <source>
        <strain evidence="2 3">ICMP 4388</strain>
    </source>
</reference>